<dbReference type="PANTHER" id="PTHR37611:SF4">
    <property type="entry name" value="OS06G0538400 PROTEIN"/>
    <property type="match status" value="1"/>
</dbReference>
<gene>
    <name evidence="1" type="ORF">QN277_008934</name>
</gene>
<evidence type="ECO:0000313" key="1">
    <source>
        <dbReference type="EMBL" id="KAK4256013.1"/>
    </source>
</evidence>
<reference evidence="1" key="1">
    <citation type="submission" date="2023-10" db="EMBL/GenBank/DDBJ databases">
        <title>Chromosome-level genome of the transformable northern wattle, Acacia crassicarpa.</title>
        <authorList>
            <person name="Massaro I."/>
            <person name="Sinha N.R."/>
            <person name="Poethig S."/>
            <person name="Leichty A.R."/>
        </authorList>
    </citation>
    <scope>NUCLEOTIDE SEQUENCE</scope>
    <source>
        <strain evidence="1">Acra3RX</strain>
        <tissue evidence="1">Leaf</tissue>
    </source>
</reference>
<dbReference type="Proteomes" id="UP001293593">
    <property type="component" value="Unassembled WGS sequence"/>
</dbReference>
<dbReference type="EMBL" id="JAWXYG010000013">
    <property type="protein sequence ID" value="KAK4256013.1"/>
    <property type="molecule type" value="Genomic_DNA"/>
</dbReference>
<sequence length="145" mass="16306">MACSSSSSSSSIESVFEGFELCEASNVLLMTLMEEETQEDHYYQNCEEDERLVSMIQSLEAEINSRNPLLMMEQVDGQDCSTSLLSATDDDFDWVMEDMEIVPSLSSSPFDDLDAELSSCADMSEDYYSDLHQFYCGVSWVKSDA</sequence>
<accession>A0AAE1MB12</accession>
<protein>
    <submittedName>
        <fullName evidence="1">Uncharacterized protein</fullName>
    </submittedName>
</protein>
<comment type="caution">
    <text evidence="1">The sequence shown here is derived from an EMBL/GenBank/DDBJ whole genome shotgun (WGS) entry which is preliminary data.</text>
</comment>
<evidence type="ECO:0000313" key="2">
    <source>
        <dbReference type="Proteomes" id="UP001293593"/>
    </source>
</evidence>
<dbReference type="PANTHER" id="PTHR37611">
    <property type="entry name" value="VIRUS-SPECIFIC-SIGNALING-PATHWAY REGULATED PROTEIN-RELATED"/>
    <property type="match status" value="1"/>
</dbReference>
<dbReference type="AlphaFoldDB" id="A0AAE1MB12"/>
<organism evidence="1 2">
    <name type="scientific">Acacia crassicarpa</name>
    <name type="common">northern wattle</name>
    <dbReference type="NCBI Taxonomy" id="499986"/>
    <lineage>
        <taxon>Eukaryota</taxon>
        <taxon>Viridiplantae</taxon>
        <taxon>Streptophyta</taxon>
        <taxon>Embryophyta</taxon>
        <taxon>Tracheophyta</taxon>
        <taxon>Spermatophyta</taxon>
        <taxon>Magnoliopsida</taxon>
        <taxon>eudicotyledons</taxon>
        <taxon>Gunneridae</taxon>
        <taxon>Pentapetalae</taxon>
        <taxon>rosids</taxon>
        <taxon>fabids</taxon>
        <taxon>Fabales</taxon>
        <taxon>Fabaceae</taxon>
        <taxon>Caesalpinioideae</taxon>
        <taxon>mimosoid clade</taxon>
        <taxon>Acacieae</taxon>
        <taxon>Acacia</taxon>
    </lineage>
</organism>
<name>A0AAE1MB12_9FABA</name>
<keyword evidence="2" id="KW-1185">Reference proteome</keyword>
<proteinExistence type="predicted"/>